<evidence type="ECO:0000313" key="9">
    <source>
        <dbReference type="Proteomes" id="UP000782312"/>
    </source>
</evidence>
<evidence type="ECO:0000256" key="3">
    <source>
        <dbReference type="ARBA" id="ARBA00022475"/>
    </source>
</evidence>
<dbReference type="PIRSF" id="PIRSF019239">
    <property type="entry name" value="MrpE"/>
    <property type="match status" value="1"/>
</dbReference>
<dbReference type="AlphaFoldDB" id="A0A932HX95"/>
<comment type="subcellular location">
    <subcellularLocation>
        <location evidence="1">Cell membrane</location>
        <topology evidence="1">Multi-pass membrane protein</topology>
    </subcellularLocation>
</comment>
<keyword evidence="5 7" id="KW-1133">Transmembrane helix</keyword>
<evidence type="ECO:0000256" key="7">
    <source>
        <dbReference type="SAM" id="Phobius"/>
    </source>
</evidence>
<dbReference type="GO" id="GO:0005886">
    <property type="term" value="C:plasma membrane"/>
    <property type="evidence" value="ECO:0007669"/>
    <property type="project" value="UniProtKB-SubCell"/>
</dbReference>
<dbReference type="GO" id="GO:0008324">
    <property type="term" value="F:monoatomic cation transmembrane transporter activity"/>
    <property type="evidence" value="ECO:0007669"/>
    <property type="project" value="InterPro"/>
</dbReference>
<sequence>MNLADIAFLLAAIWILMKGTGSAGDFFVGIILAVLIVRFLRKSYRQETSFIRVRNIGRYLLSFSRELVVANLQVLRIVLSPRIRIQPGILAYQTRCRSPFGVTMLANSITLTPGTLSVDISEDNRTIFVHTLDISHPDEVRESIRRGLEEPVLGAVE</sequence>
<evidence type="ECO:0000256" key="4">
    <source>
        <dbReference type="ARBA" id="ARBA00022692"/>
    </source>
</evidence>
<feature type="transmembrane region" description="Helical" evidence="7">
    <location>
        <begin position="6"/>
        <end position="37"/>
    </location>
</feature>
<comment type="similarity">
    <text evidence="2">Belongs to the CPA3 antiporters (TC 2.A.63) subunit E family.</text>
</comment>
<dbReference type="InterPro" id="IPR002758">
    <property type="entry name" value="Cation_antiport_E"/>
</dbReference>
<accession>A0A932HX95</accession>
<proteinExistence type="inferred from homology"/>
<evidence type="ECO:0000256" key="6">
    <source>
        <dbReference type="ARBA" id="ARBA00023136"/>
    </source>
</evidence>
<dbReference type="PANTHER" id="PTHR34584">
    <property type="entry name" value="NA(+)/H(+) ANTIPORTER SUBUNIT E1"/>
    <property type="match status" value="1"/>
</dbReference>
<protein>
    <submittedName>
        <fullName evidence="8">Na+/H+ antiporter subunit E</fullName>
    </submittedName>
</protein>
<evidence type="ECO:0000256" key="1">
    <source>
        <dbReference type="ARBA" id="ARBA00004651"/>
    </source>
</evidence>
<dbReference type="Pfam" id="PF01899">
    <property type="entry name" value="MNHE"/>
    <property type="match status" value="1"/>
</dbReference>
<keyword evidence="4 7" id="KW-0812">Transmembrane</keyword>
<dbReference type="Proteomes" id="UP000782312">
    <property type="component" value="Unassembled WGS sequence"/>
</dbReference>
<name>A0A932HX95_UNCTE</name>
<reference evidence="8" key="1">
    <citation type="submission" date="2020-07" db="EMBL/GenBank/DDBJ databases">
        <title>Huge and variable diversity of episymbiotic CPR bacteria and DPANN archaea in groundwater ecosystems.</title>
        <authorList>
            <person name="He C.Y."/>
            <person name="Keren R."/>
            <person name="Whittaker M."/>
            <person name="Farag I.F."/>
            <person name="Doudna J."/>
            <person name="Cate J.H.D."/>
            <person name="Banfield J.F."/>
        </authorList>
    </citation>
    <scope>NUCLEOTIDE SEQUENCE</scope>
    <source>
        <strain evidence="8">NC_groundwater_763_Ag_S-0.2um_68_21</strain>
    </source>
</reference>
<evidence type="ECO:0000313" key="8">
    <source>
        <dbReference type="EMBL" id="MBI3127394.1"/>
    </source>
</evidence>
<dbReference type="PANTHER" id="PTHR34584:SF1">
    <property type="entry name" value="NA(+)_H(+) ANTIPORTER SUBUNIT E1"/>
    <property type="match status" value="1"/>
</dbReference>
<keyword evidence="6 7" id="KW-0472">Membrane</keyword>
<dbReference type="EMBL" id="JACPUR010000017">
    <property type="protein sequence ID" value="MBI3127394.1"/>
    <property type="molecule type" value="Genomic_DNA"/>
</dbReference>
<gene>
    <name evidence="8" type="ORF">HYZ11_07300</name>
</gene>
<evidence type="ECO:0000256" key="2">
    <source>
        <dbReference type="ARBA" id="ARBA00006228"/>
    </source>
</evidence>
<organism evidence="8 9">
    <name type="scientific">Tectimicrobiota bacterium</name>
    <dbReference type="NCBI Taxonomy" id="2528274"/>
    <lineage>
        <taxon>Bacteria</taxon>
        <taxon>Pseudomonadati</taxon>
        <taxon>Nitrospinota/Tectimicrobiota group</taxon>
        <taxon>Candidatus Tectimicrobiota</taxon>
    </lineage>
</organism>
<comment type="caution">
    <text evidence="8">The sequence shown here is derived from an EMBL/GenBank/DDBJ whole genome shotgun (WGS) entry which is preliminary data.</text>
</comment>
<keyword evidence="3" id="KW-1003">Cell membrane</keyword>
<evidence type="ECO:0000256" key="5">
    <source>
        <dbReference type="ARBA" id="ARBA00022989"/>
    </source>
</evidence>